<dbReference type="RefSeq" id="WP_189041576.1">
    <property type="nucleotide sequence ID" value="NZ_BMJQ01000001.1"/>
</dbReference>
<protein>
    <recommendedName>
        <fullName evidence="1">DUF4325 domain-containing protein</fullName>
    </recommendedName>
</protein>
<dbReference type="InterPro" id="IPR025474">
    <property type="entry name" value="DUF4325"/>
</dbReference>
<gene>
    <name evidence="2" type="ORF">GCM10011611_02380</name>
</gene>
<dbReference type="InterPro" id="IPR036890">
    <property type="entry name" value="HATPase_C_sf"/>
</dbReference>
<feature type="domain" description="DUF4325" evidence="1">
    <location>
        <begin position="330"/>
        <end position="390"/>
    </location>
</feature>
<dbReference type="Pfam" id="PF14213">
    <property type="entry name" value="DUF4325"/>
    <property type="match status" value="1"/>
</dbReference>
<dbReference type="Gene3D" id="3.30.565.10">
    <property type="entry name" value="Histidine kinase-like ATPase, C-terminal domain"/>
    <property type="match status" value="1"/>
</dbReference>
<organism evidence="2 3">
    <name type="scientific">Aliidongia dinghuensis</name>
    <dbReference type="NCBI Taxonomy" id="1867774"/>
    <lineage>
        <taxon>Bacteria</taxon>
        <taxon>Pseudomonadati</taxon>
        <taxon>Pseudomonadota</taxon>
        <taxon>Alphaproteobacteria</taxon>
        <taxon>Rhodospirillales</taxon>
        <taxon>Dongiaceae</taxon>
        <taxon>Aliidongia</taxon>
    </lineage>
</organism>
<dbReference type="Proteomes" id="UP000646365">
    <property type="component" value="Unassembled WGS sequence"/>
</dbReference>
<evidence type="ECO:0000313" key="3">
    <source>
        <dbReference type="Proteomes" id="UP000646365"/>
    </source>
</evidence>
<dbReference type="SUPFAM" id="SSF55874">
    <property type="entry name" value="ATPase domain of HSP90 chaperone/DNA topoisomerase II/histidine kinase"/>
    <property type="match status" value="1"/>
</dbReference>
<sequence length="406" mass="45787">MYSEGNHLYFVGKVSGEPLSTMAALHNLIKKQGYTDITIDFRKATFLSPEFMIPFVTIVRSYRRDKVDFDFLIPEEQKAAALMSNTNWAHLVSPERYDSKAERNIKHLSARQYLTSEEHHDAVDASLEVILNSLPGMDRSRLKALEWALNEITDNVLNHAESPVGGVMQVMTFPKRRRAEFFVCDAGVTIPRSLRSGRPDLRDDTSALRAAIEEGVTRNTKTNQGNGLFGTFKCCEVSGGEFDVISGGVTLRHRPGELSVVKTTIPFPGTYVRASIGYDYDRLLEEALVFRGRAHNPSFDYIERVYQPGGEYISFSVNQELRAFGSREAGQYARTKVENLMDRFSTPVEFDFSDIRLISSSFADEVFGKLFEILGPIRFGQLCRFKNIDVTVQGLIDRAIAQRMSS</sequence>
<accession>A0A8J2YNW8</accession>
<evidence type="ECO:0000259" key="1">
    <source>
        <dbReference type="Pfam" id="PF14213"/>
    </source>
</evidence>
<evidence type="ECO:0000313" key="2">
    <source>
        <dbReference type="EMBL" id="GGF00296.1"/>
    </source>
</evidence>
<dbReference type="EMBL" id="BMJQ01000001">
    <property type="protein sequence ID" value="GGF00296.1"/>
    <property type="molecule type" value="Genomic_DNA"/>
</dbReference>
<comment type="caution">
    <text evidence="2">The sequence shown here is derived from an EMBL/GenBank/DDBJ whole genome shotgun (WGS) entry which is preliminary data.</text>
</comment>
<reference evidence="2" key="1">
    <citation type="journal article" date="2014" name="Int. J. Syst. Evol. Microbiol.">
        <title>Complete genome sequence of Corynebacterium casei LMG S-19264T (=DSM 44701T), isolated from a smear-ripened cheese.</title>
        <authorList>
            <consortium name="US DOE Joint Genome Institute (JGI-PGF)"/>
            <person name="Walter F."/>
            <person name="Albersmeier A."/>
            <person name="Kalinowski J."/>
            <person name="Ruckert C."/>
        </authorList>
    </citation>
    <scope>NUCLEOTIDE SEQUENCE</scope>
    <source>
        <strain evidence="2">CGMCC 1.15725</strain>
    </source>
</reference>
<reference evidence="2" key="2">
    <citation type="submission" date="2020-09" db="EMBL/GenBank/DDBJ databases">
        <authorList>
            <person name="Sun Q."/>
            <person name="Zhou Y."/>
        </authorList>
    </citation>
    <scope>NUCLEOTIDE SEQUENCE</scope>
    <source>
        <strain evidence="2">CGMCC 1.15725</strain>
    </source>
</reference>
<dbReference type="AlphaFoldDB" id="A0A8J2YNW8"/>
<name>A0A8J2YNW8_9PROT</name>
<proteinExistence type="predicted"/>
<keyword evidence="3" id="KW-1185">Reference proteome</keyword>